<dbReference type="EMBL" id="CAVMJV010000014">
    <property type="protein sequence ID" value="CAK5051649.1"/>
    <property type="molecule type" value="Genomic_DNA"/>
</dbReference>
<proteinExistence type="predicted"/>
<keyword evidence="2" id="KW-1185">Reference proteome</keyword>
<sequence length="90" mass="10552">MYIQMKIFLIKENESTPLEYFYNKEDDPFDNKSLTIKENNNITNQQQNNYLLPLSPIPSIASPSLSRIPRLYSTPQIKRTTKEIGKLIFN</sequence>
<gene>
    <name evidence="1" type="ORF">MENTE1834_LOCUS13666</name>
</gene>
<evidence type="ECO:0000313" key="1">
    <source>
        <dbReference type="EMBL" id="CAK5051649.1"/>
    </source>
</evidence>
<protein>
    <submittedName>
        <fullName evidence="1">Uncharacterized protein</fullName>
    </submittedName>
</protein>
<evidence type="ECO:0000313" key="2">
    <source>
        <dbReference type="Proteomes" id="UP001497535"/>
    </source>
</evidence>
<comment type="caution">
    <text evidence="1">The sequence shown here is derived from an EMBL/GenBank/DDBJ whole genome shotgun (WGS) entry which is preliminary data.</text>
</comment>
<dbReference type="Proteomes" id="UP001497535">
    <property type="component" value="Unassembled WGS sequence"/>
</dbReference>
<name>A0ACB0YL87_MELEN</name>
<organism evidence="1 2">
    <name type="scientific">Meloidogyne enterolobii</name>
    <name type="common">Root-knot nematode worm</name>
    <name type="synonym">Meloidogyne mayaguensis</name>
    <dbReference type="NCBI Taxonomy" id="390850"/>
    <lineage>
        <taxon>Eukaryota</taxon>
        <taxon>Metazoa</taxon>
        <taxon>Ecdysozoa</taxon>
        <taxon>Nematoda</taxon>
        <taxon>Chromadorea</taxon>
        <taxon>Rhabditida</taxon>
        <taxon>Tylenchina</taxon>
        <taxon>Tylenchomorpha</taxon>
        <taxon>Tylenchoidea</taxon>
        <taxon>Meloidogynidae</taxon>
        <taxon>Meloidogyninae</taxon>
        <taxon>Meloidogyne</taxon>
    </lineage>
</organism>
<reference evidence="1" key="1">
    <citation type="submission" date="2023-11" db="EMBL/GenBank/DDBJ databases">
        <authorList>
            <person name="Poullet M."/>
        </authorList>
    </citation>
    <scope>NUCLEOTIDE SEQUENCE</scope>
    <source>
        <strain evidence="1">E1834</strain>
    </source>
</reference>
<accession>A0ACB0YL87</accession>